<dbReference type="InterPro" id="IPR001867">
    <property type="entry name" value="OmpR/PhoB-type_DNA-bd"/>
</dbReference>
<keyword evidence="1 6" id="KW-0597">Phosphoprotein</keyword>
<dbReference type="SMART" id="SM00862">
    <property type="entry name" value="Trans_reg_C"/>
    <property type="match status" value="1"/>
</dbReference>
<dbReference type="Pfam" id="PF00486">
    <property type="entry name" value="Trans_reg_C"/>
    <property type="match status" value="1"/>
</dbReference>
<dbReference type="PANTHER" id="PTHR48111:SF22">
    <property type="entry name" value="REGULATOR OF RPOS"/>
    <property type="match status" value="1"/>
</dbReference>
<dbReference type="GO" id="GO:0000976">
    <property type="term" value="F:transcription cis-regulatory region binding"/>
    <property type="evidence" value="ECO:0007669"/>
    <property type="project" value="TreeGrafter"/>
</dbReference>
<dbReference type="PANTHER" id="PTHR48111">
    <property type="entry name" value="REGULATOR OF RPOS"/>
    <property type="match status" value="1"/>
</dbReference>
<dbReference type="PROSITE" id="PS51755">
    <property type="entry name" value="OMPR_PHOB"/>
    <property type="match status" value="1"/>
</dbReference>
<dbReference type="Gene3D" id="6.10.250.690">
    <property type="match status" value="1"/>
</dbReference>
<dbReference type="InterPro" id="IPR011006">
    <property type="entry name" value="CheY-like_superfamily"/>
</dbReference>
<keyword evidence="3" id="KW-0805">Transcription regulation</keyword>
<evidence type="ECO:0000313" key="10">
    <source>
        <dbReference type="EMBL" id="MPR35709.1"/>
    </source>
</evidence>
<evidence type="ECO:0000256" key="2">
    <source>
        <dbReference type="ARBA" id="ARBA00023012"/>
    </source>
</evidence>
<dbReference type="InterPro" id="IPR001789">
    <property type="entry name" value="Sig_transdc_resp-reg_receiver"/>
</dbReference>
<evidence type="ECO:0000256" key="4">
    <source>
        <dbReference type="ARBA" id="ARBA00023125"/>
    </source>
</evidence>
<keyword evidence="11" id="KW-1185">Reference proteome</keyword>
<dbReference type="InterPro" id="IPR036388">
    <property type="entry name" value="WH-like_DNA-bd_sf"/>
</dbReference>
<feature type="domain" description="OmpR/PhoB-type" evidence="9">
    <location>
        <begin position="124"/>
        <end position="224"/>
    </location>
</feature>
<evidence type="ECO:0000259" key="8">
    <source>
        <dbReference type="PROSITE" id="PS50110"/>
    </source>
</evidence>
<dbReference type="GO" id="GO:0006355">
    <property type="term" value="P:regulation of DNA-templated transcription"/>
    <property type="evidence" value="ECO:0007669"/>
    <property type="project" value="InterPro"/>
</dbReference>
<feature type="domain" description="Response regulatory" evidence="8">
    <location>
        <begin position="2"/>
        <end position="116"/>
    </location>
</feature>
<dbReference type="SUPFAM" id="SSF52172">
    <property type="entry name" value="CheY-like"/>
    <property type="match status" value="1"/>
</dbReference>
<protein>
    <submittedName>
        <fullName evidence="10">Response regulator</fullName>
    </submittedName>
</protein>
<evidence type="ECO:0000256" key="6">
    <source>
        <dbReference type="PROSITE-ProRule" id="PRU00169"/>
    </source>
</evidence>
<evidence type="ECO:0000256" key="3">
    <source>
        <dbReference type="ARBA" id="ARBA00023015"/>
    </source>
</evidence>
<keyword evidence="4 7" id="KW-0238">DNA-binding</keyword>
<proteinExistence type="predicted"/>
<dbReference type="AlphaFoldDB" id="A0A7C9FR57"/>
<dbReference type="EMBL" id="WHLY01000002">
    <property type="protein sequence ID" value="MPR35709.1"/>
    <property type="molecule type" value="Genomic_DNA"/>
</dbReference>
<dbReference type="CDD" id="cd00383">
    <property type="entry name" value="trans_reg_C"/>
    <property type="match status" value="1"/>
</dbReference>
<dbReference type="Gene3D" id="3.40.50.2300">
    <property type="match status" value="1"/>
</dbReference>
<organism evidence="10 11">
    <name type="scientific">Salmonirosea aquatica</name>
    <dbReference type="NCBI Taxonomy" id="2654236"/>
    <lineage>
        <taxon>Bacteria</taxon>
        <taxon>Pseudomonadati</taxon>
        <taxon>Bacteroidota</taxon>
        <taxon>Cytophagia</taxon>
        <taxon>Cytophagales</taxon>
        <taxon>Spirosomataceae</taxon>
        <taxon>Salmonirosea</taxon>
    </lineage>
</organism>
<dbReference type="SMART" id="SM00448">
    <property type="entry name" value="REC"/>
    <property type="match status" value="1"/>
</dbReference>
<name>A0A7C9FR57_9BACT</name>
<dbReference type="PROSITE" id="PS50110">
    <property type="entry name" value="RESPONSE_REGULATORY"/>
    <property type="match status" value="1"/>
</dbReference>
<keyword evidence="5" id="KW-0804">Transcription</keyword>
<dbReference type="GO" id="GO:0005829">
    <property type="term" value="C:cytosol"/>
    <property type="evidence" value="ECO:0007669"/>
    <property type="project" value="TreeGrafter"/>
</dbReference>
<dbReference type="Pfam" id="PF00072">
    <property type="entry name" value="Response_reg"/>
    <property type="match status" value="1"/>
</dbReference>
<evidence type="ECO:0000256" key="5">
    <source>
        <dbReference type="ARBA" id="ARBA00023163"/>
    </source>
</evidence>
<dbReference type="InterPro" id="IPR039420">
    <property type="entry name" value="WalR-like"/>
</dbReference>
<keyword evidence="2" id="KW-0902">Two-component regulatory system</keyword>
<feature type="DNA-binding region" description="OmpR/PhoB-type" evidence="7">
    <location>
        <begin position="124"/>
        <end position="224"/>
    </location>
</feature>
<reference evidence="10 11" key="1">
    <citation type="submission" date="2019-10" db="EMBL/GenBank/DDBJ databases">
        <title>Draft Genome Sequence of Cytophagaceae sp. SJW1-29.</title>
        <authorList>
            <person name="Choi A."/>
        </authorList>
    </citation>
    <scope>NUCLEOTIDE SEQUENCE [LARGE SCALE GENOMIC DNA]</scope>
    <source>
        <strain evidence="10 11">SJW1-29</strain>
    </source>
</reference>
<accession>A0A7C9FR57</accession>
<feature type="modified residue" description="4-aspartylphosphate" evidence="6">
    <location>
        <position position="51"/>
    </location>
</feature>
<dbReference type="InterPro" id="IPR016032">
    <property type="entry name" value="Sig_transdc_resp-reg_C-effctor"/>
</dbReference>
<dbReference type="SUPFAM" id="SSF46894">
    <property type="entry name" value="C-terminal effector domain of the bipartite response regulators"/>
    <property type="match status" value="1"/>
</dbReference>
<comment type="caution">
    <text evidence="10">The sequence shown here is derived from an EMBL/GenBank/DDBJ whole genome shotgun (WGS) entry which is preliminary data.</text>
</comment>
<dbReference type="Gene3D" id="1.10.10.10">
    <property type="entry name" value="Winged helix-like DNA-binding domain superfamily/Winged helix DNA-binding domain"/>
    <property type="match status" value="1"/>
</dbReference>
<evidence type="ECO:0000256" key="1">
    <source>
        <dbReference type="ARBA" id="ARBA00022553"/>
    </source>
</evidence>
<gene>
    <name evidence="10" type="ORF">GBK04_20725</name>
</gene>
<evidence type="ECO:0000259" key="9">
    <source>
        <dbReference type="PROSITE" id="PS51755"/>
    </source>
</evidence>
<sequence>MKLLLVEDEKHLADSILSYLRTEGYLCEWAADFGTASEKIALYAYDCALIDITLPGGNGLDLVRQFKAQDSAAGIIVISARNSLDDKIMGLDIGADDYLTKPFHLSELNARIKSLIRRRTFQGKQDIVFREITVKRDSLDVFVNMESVVLTKKELDLLLYFIANQNRVLTKESIAEHLWGEQADSLDSLDFIYTHIKNLRKKLVEKECPDYIHSVYGMGYKFTQPT</sequence>
<dbReference type="GO" id="GO:0000156">
    <property type="term" value="F:phosphorelay response regulator activity"/>
    <property type="evidence" value="ECO:0007669"/>
    <property type="project" value="TreeGrafter"/>
</dbReference>
<evidence type="ECO:0000256" key="7">
    <source>
        <dbReference type="PROSITE-ProRule" id="PRU01091"/>
    </source>
</evidence>
<dbReference type="Proteomes" id="UP000479293">
    <property type="component" value="Unassembled WGS sequence"/>
</dbReference>
<dbReference type="GO" id="GO:0032993">
    <property type="term" value="C:protein-DNA complex"/>
    <property type="evidence" value="ECO:0007669"/>
    <property type="project" value="TreeGrafter"/>
</dbReference>
<evidence type="ECO:0000313" key="11">
    <source>
        <dbReference type="Proteomes" id="UP000479293"/>
    </source>
</evidence>
<dbReference type="RefSeq" id="WP_152763002.1">
    <property type="nucleotide sequence ID" value="NZ_WHLY01000002.1"/>
</dbReference>